<feature type="domain" description="FBD" evidence="1">
    <location>
        <begin position="50"/>
        <end position="121"/>
    </location>
</feature>
<comment type="caution">
    <text evidence="2">The sequence shown here is derived from an EMBL/GenBank/DDBJ whole genome shotgun (WGS) entry which is preliminary data.</text>
</comment>
<reference evidence="2" key="1">
    <citation type="submission" date="2016-11" db="EMBL/GenBank/DDBJ databases">
        <title>The genome of Nicotiana attenuata.</title>
        <authorList>
            <person name="Xu S."/>
            <person name="Brockmoeller T."/>
            <person name="Gaquerel E."/>
            <person name="Navarro A."/>
            <person name="Kuhl H."/>
            <person name="Gase K."/>
            <person name="Ling Z."/>
            <person name="Zhou W."/>
            <person name="Kreitzer C."/>
            <person name="Stanke M."/>
            <person name="Tang H."/>
            <person name="Lyons E."/>
            <person name="Pandey P."/>
            <person name="Pandey S.P."/>
            <person name="Timmermann B."/>
            <person name="Baldwin I.T."/>
        </authorList>
    </citation>
    <scope>NUCLEOTIDE SEQUENCE [LARGE SCALE GENOMIC DNA]</scope>
    <source>
        <strain evidence="2">UT</strain>
    </source>
</reference>
<dbReference type="EMBL" id="MJEQ01037190">
    <property type="protein sequence ID" value="OIS99005.1"/>
    <property type="molecule type" value="Genomic_DNA"/>
</dbReference>
<dbReference type="KEGG" id="nau:109231742"/>
<dbReference type="SMART" id="SM00579">
    <property type="entry name" value="FBD"/>
    <property type="match status" value="1"/>
</dbReference>
<gene>
    <name evidence="2" type="ORF">A4A49_18311</name>
</gene>
<name>A0A1J6I1R3_NICAT</name>
<organism evidence="2 3">
    <name type="scientific">Nicotiana attenuata</name>
    <name type="common">Coyote tobacco</name>
    <dbReference type="NCBI Taxonomy" id="49451"/>
    <lineage>
        <taxon>Eukaryota</taxon>
        <taxon>Viridiplantae</taxon>
        <taxon>Streptophyta</taxon>
        <taxon>Embryophyta</taxon>
        <taxon>Tracheophyta</taxon>
        <taxon>Spermatophyta</taxon>
        <taxon>Magnoliopsida</taxon>
        <taxon>eudicotyledons</taxon>
        <taxon>Gunneridae</taxon>
        <taxon>Pentapetalae</taxon>
        <taxon>asterids</taxon>
        <taxon>lamiids</taxon>
        <taxon>Solanales</taxon>
        <taxon>Solanaceae</taxon>
        <taxon>Nicotianoideae</taxon>
        <taxon>Nicotianeae</taxon>
        <taxon>Nicotiana</taxon>
    </lineage>
</organism>
<proteinExistence type="predicted"/>
<evidence type="ECO:0000313" key="3">
    <source>
        <dbReference type="Proteomes" id="UP000187609"/>
    </source>
</evidence>
<sequence length="125" mass="14316">MNDNIVLNYIFRVWSHLQTLDITNQVGKTVDYESAFPLEYWFWEMKELADSFTHHLRRVRIRGFTGKEREIRLVTHMIKNACMLEKLVIQCSDGCSTQGAAATQGLQSVPRASINVSIVLNMPGD</sequence>
<protein>
    <recommendedName>
        <fullName evidence="1">FBD domain-containing protein</fullName>
    </recommendedName>
</protein>
<dbReference type="OrthoDB" id="586691at2759"/>
<dbReference type="Pfam" id="PF08387">
    <property type="entry name" value="FBD"/>
    <property type="match status" value="1"/>
</dbReference>
<dbReference type="InterPro" id="IPR006566">
    <property type="entry name" value="FBD"/>
</dbReference>
<accession>A0A1J6I1R3</accession>
<keyword evidence="3" id="KW-1185">Reference proteome</keyword>
<dbReference type="AlphaFoldDB" id="A0A1J6I1R3"/>
<dbReference type="Gramene" id="OIS99005">
    <property type="protein sequence ID" value="OIS99005"/>
    <property type="gene ID" value="A4A49_18311"/>
</dbReference>
<dbReference type="Proteomes" id="UP000187609">
    <property type="component" value="Unassembled WGS sequence"/>
</dbReference>
<evidence type="ECO:0000259" key="1">
    <source>
        <dbReference type="SMART" id="SM00579"/>
    </source>
</evidence>
<evidence type="ECO:0000313" key="2">
    <source>
        <dbReference type="EMBL" id="OIS99005.1"/>
    </source>
</evidence>
<dbReference type="OMA" id="ISDCFTH"/>